<accession>A0A9W7ZPJ4</accession>
<feature type="region of interest" description="Disordered" evidence="9">
    <location>
        <begin position="196"/>
        <end position="221"/>
    </location>
</feature>
<feature type="compositionally biased region" description="Basic and acidic residues" evidence="9">
    <location>
        <begin position="199"/>
        <end position="211"/>
    </location>
</feature>
<keyword evidence="3 8" id="KW-0813">Transport</keyword>
<feature type="transmembrane region" description="Helical" evidence="8">
    <location>
        <begin position="91"/>
        <end position="111"/>
    </location>
</feature>
<feature type="transmembrane region" description="Helical" evidence="8">
    <location>
        <begin position="397"/>
        <end position="416"/>
    </location>
</feature>
<sequence length="417" mass="43908">MLATQKPAAGLFLLIGLLTLAIIHPVQGTEEEAKGHTAGGEPVDCDAGSEGGYYNFLEHALGIFLVLVVSAAGAVLPVVGVRYPWLRIPPVLLEVGKHFGTGVVLATGFMHLLPDSLFFLNDPCLPEPVRAYPELAGAIVCVAALMFHMIEFLTTAHAMKGHGSGGDGGAEAGSMVARPTGSFSLDGAEKSHGTGLDGLAERIHDGHRDSDDSGQATQKAVPGWSAHETSIVAAPAPAHIHHGHSHGLAFLEPGGIDPARRISTYMLEFGIALHSIFVGLSLGTAEGSDFVTLLIAISFHQFFEGIALGSRIAELPYKSVWMPVLNAVLVASTTPLGAVIGMGIRSVYRARSANTLVIQGILNAISSGMLIYTALVNLISQEFNRPEFMTLPTKLKMMYFVALYLGTAAMGLVGIWA</sequence>
<dbReference type="Proteomes" id="UP001150569">
    <property type="component" value="Unassembled WGS sequence"/>
</dbReference>
<dbReference type="GO" id="GO:0005385">
    <property type="term" value="F:zinc ion transmembrane transporter activity"/>
    <property type="evidence" value="ECO:0007669"/>
    <property type="project" value="InterPro"/>
</dbReference>
<evidence type="ECO:0000256" key="8">
    <source>
        <dbReference type="RuleBase" id="RU362088"/>
    </source>
</evidence>
<gene>
    <name evidence="11" type="ORF">IWQ60_009353</name>
</gene>
<evidence type="ECO:0000256" key="9">
    <source>
        <dbReference type="SAM" id="MobiDB-lite"/>
    </source>
</evidence>
<dbReference type="InterPro" id="IPR004698">
    <property type="entry name" value="Zn/Fe_permease_fun/pln"/>
</dbReference>
<feature type="transmembrane region" description="Helical" evidence="8">
    <location>
        <begin position="131"/>
        <end position="150"/>
    </location>
</feature>
<feature type="signal peptide" evidence="10">
    <location>
        <begin position="1"/>
        <end position="28"/>
    </location>
</feature>
<evidence type="ECO:0000256" key="6">
    <source>
        <dbReference type="ARBA" id="ARBA00023065"/>
    </source>
</evidence>
<evidence type="ECO:0000256" key="1">
    <source>
        <dbReference type="ARBA" id="ARBA00004141"/>
    </source>
</evidence>
<keyword evidence="4 8" id="KW-0812">Transmembrane</keyword>
<dbReference type="NCBIfam" id="TIGR00820">
    <property type="entry name" value="zip"/>
    <property type="match status" value="1"/>
</dbReference>
<keyword evidence="7 8" id="KW-0472">Membrane</keyword>
<name>A0A9W7ZPJ4_9FUNG</name>
<comment type="caution">
    <text evidence="11">The sequence shown here is derived from an EMBL/GenBank/DDBJ whole genome shotgun (WGS) entry which is preliminary data.</text>
</comment>
<evidence type="ECO:0000256" key="2">
    <source>
        <dbReference type="ARBA" id="ARBA00006939"/>
    </source>
</evidence>
<dbReference type="OrthoDB" id="448280at2759"/>
<keyword evidence="10" id="KW-0732">Signal</keyword>
<keyword evidence="5 8" id="KW-1133">Transmembrane helix</keyword>
<organism evidence="11 12">
    <name type="scientific">Tieghemiomyces parasiticus</name>
    <dbReference type="NCBI Taxonomy" id="78921"/>
    <lineage>
        <taxon>Eukaryota</taxon>
        <taxon>Fungi</taxon>
        <taxon>Fungi incertae sedis</taxon>
        <taxon>Zoopagomycota</taxon>
        <taxon>Kickxellomycotina</taxon>
        <taxon>Dimargaritomycetes</taxon>
        <taxon>Dimargaritales</taxon>
        <taxon>Dimargaritaceae</taxon>
        <taxon>Tieghemiomyces</taxon>
    </lineage>
</organism>
<comment type="similarity">
    <text evidence="2 8">Belongs to the ZIP transporter (TC 2.A.5) family.</text>
</comment>
<dbReference type="PANTHER" id="PTHR11040:SF44">
    <property type="entry name" value="PROTEIN ZNTC-RELATED"/>
    <property type="match status" value="1"/>
</dbReference>
<proteinExistence type="inferred from homology"/>
<dbReference type="Pfam" id="PF02535">
    <property type="entry name" value="Zip"/>
    <property type="match status" value="1"/>
</dbReference>
<evidence type="ECO:0000256" key="5">
    <source>
        <dbReference type="ARBA" id="ARBA00022989"/>
    </source>
</evidence>
<reference evidence="11" key="1">
    <citation type="submission" date="2022-07" db="EMBL/GenBank/DDBJ databases">
        <title>Phylogenomic reconstructions and comparative analyses of Kickxellomycotina fungi.</title>
        <authorList>
            <person name="Reynolds N.K."/>
            <person name="Stajich J.E."/>
            <person name="Barry K."/>
            <person name="Grigoriev I.V."/>
            <person name="Crous P."/>
            <person name="Smith M.E."/>
        </authorList>
    </citation>
    <scope>NUCLEOTIDE SEQUENCE</scope>
    <source>
        <strain evidence="11">RSA 861</strain>
    </source>
</reference>
<evidence type="ECO:0000313" key="12">
    <source>
        <dbReference type="Proteomes" id="UP001150569"/>
    </source>
</evidence>
<feature type="chain" id="PRO_5040807156" evidence="10">
    <location>
        <begin position="29"/>
        <end position="417"/>
    </location>
</feature>
<evidence type="ECO:0000313" key="11">
    <source>
        <dbReference type="EMBL" id="KAJ1913114.1"/>
    </source>
</evidence>
<dbReference type="AlphaFoldDB" id="A0A9W7ZPJ4"/>
<keyword evidence="6 8" id="KW-0406">Ion transport</keyword>
<comment type="subcellular location">
    <subcellularLocation>
        <location evidence="1 8">Membrane</location>
        <topology evidence="1 8">Multi-pass membrane protein</topology>
    </subcellularLocation>
</comment>
<protein>
    <submittedName>
        <fullName evidence="11">Uncharacterized protein</fullName>
    </submittedName>
</protein>
<dbReference type="InterPro" id="IPR003689">
    <property type="entry name" value="ZIP"/>
</dbReference>
<evidence type="ECO:0000256" key="7">
    <source>
        <dbReference type="ARBA" id="ARBA00023136"/>
    </source>
</evidence>
<evidence type="ECO:0000256" key="10">
    <source>
        <dbReference type="SAM" id="SignalP"/>
    </source>
</evidence>
<evidence type="ECO:0000256" key="3">
    <source>
        <dbReference type="ARBA" id="ARBA00022448"/>
    </source>
</evidence>
<evidence type="ECO:0000256" key="4">
    <source>
        <dbReference type="ARBA" id="ARBA00022692"/>
    </source>
</evidence>
<keyword evidence="12" id="KW-1185">Reference proteome</keyword>
<dbReference type="GO" id="GO:0005886">
    <property type="term" value="C:plasma membrane"/>
    <property type="evidence" value="ECO:0007669"/>
    <property type="project" value="TreeGrafter"/>
</dbReference>
<feature type="transmembrane region" description="Helical" evidence="8">
    <location>
        <begin position="60"/>
        <end position="79"/>
    </location>
</feature>
<dbReference type="PANTHER" id="PTHR11040">
    <property type="entry name" value="ZINC/IRON TRANSPORTER"/>
    <property type="match status" value="1"/>
</dbReference>
<comment type="caution">
    <text evidence="8">Lacks conserved residue(s) required for the propagation of feature annotation.</text>
</comment>
<feature type="transmembrane region" description="Helical" evidence="8">
    <location>
        <begin position="320"/>
        <end position="344"/>
    </location>
</feature>
<dbReference type="EMBL" id="JANBPT010000774">
    <property type="protein sequence ID" value="KAJ1913114.1"/>
    <property type="molecule type" value="Genomic_DNA"/>
</dbReference>
<feature type="transmembrane region" description="Helical" evidence="8">
    <location>
        <begin position="356"/>
        <end position="376"/>
    </location>
</feature>